<evidence type="ECO:0000256" key="2">
    <source>
        <dbReference type="SAM" id="SignalP"/>
    </source>
</evidence>
<organism evidence="3 4">
    <name type="scientific">Billgrantia endophytica</name>
    <dbReference type="NCBI Taxonomy" id="2033802"/>
    <lineage>
        <taxon>Bacteria</taxon>
        <taxon>Pseudomonadati</taxon>
        <taxon>Pseudomonadota</taxon>
        <taxon>Gammaproteobacteria</taxon>
        <taxon>Oceanospirillales</taxon>
        <taxon>Halomonadaceae</taxon>
        <taxon>Billgrantia</taxon>
    </lineage>
</organism>
<dbReference type="PANTHER" id="PTHR42928:SF5">
    <property type="entry name" value="BLR1237 PROTEIN"/>
    <property type="match status" value="1"/>
</dbReference>
<comment type="similarity">
    <text evidence="1">Belongs to the UPF0065 (bug) family.</text>
</comment>
<keyword evidence="2" id="KW-0732">Signal</keyword>
<feature type="chain" id="PRO_5014705166" description="Tripartite tricarboxylate transporter substrate binding protein" evidence="2">
    <location>
        <begin position="28"/>
        <end position="329"/>
    </location>
</feature>
<feature type="signal peptide" evidence="2">
    <location>
        <begin position="1"/>
        <end position="27"/>
    </location>
</feature>
<dbReference type="AlphaFoldDB" id="A0A2N7U7R0"/>
<dbReference type="Pfam" id="PF03401">
    <property type="entry name" value="TctC"/>
    <property type="match status" value="1"/>
</dbReference>
<evidence type="ECO:0008006" key="5">
    <source>
        <dbReference type="Google" id="ProtNLM"/>
    </source>
</evidence>
<protein>
    <recommendedName>
        <fullName evidence="5">Tripartite tricarboxylate transporter substrate binding protein</fullName>
    </recommendedName>
</protein>
<sequence>MKNKISVAKLFGVSAVLLAALPLSAGAQENWPDGPLNIIVAFAAGGGSDRQARVLAGPLEEQLGVPVTVQNLPGGGGQVAATVMLREPTDAPVMLAINEPDLTMADVIGNAPFSRSDFEVIAVDVVDPRILMVANDSPFQSFAEFVDTARENPGELTIATAQGNAQELFAKWMAKALDIDVRIVGYSGGSEAANAMLGGHVSATLGDDFSRLNIRGESRALMVAAPQESPRWPEAETLVEALAPYDVEVPAPDFLARYGVYAVQSAFQQEYPERYERLQQAILAAMESDAYLQSVEASGLDDLSLRAPGEEYAESFRATEAALLEATGE</sequence>
<dbReference type="PANTHER" id="PTHR42928">
    <property type="entry name" value="TRICARBOXYLATE-BINDING PROTEIN"/>
    <property type="match status" value="1"/>
</dbReference>
<name>A0A2N7U7R0_9GAMM</name>
<dbReference type="Proteomes" id="UP000235803">
    <property type="component" value="Unassembled WGS sequence"/>
</dbReference>
<dbReference type="InterPro" id="IPR042100">
    <property type="entry name" value="Bug_dom1"/>
</dbReference>
<accession>A0A2N7U7R0</accession>
<dbReference type="EMBL" id="PNRF01000012">
    <property type="protein sequence ID" value="PMR76480.1"/>
    <property type="molecule type" value="Genomic_DNA"/>
</dbReference>
<dbReference type="Gene3D" id="3.40.190.10">
    <property type="entry name" value="Periplasmic binding protein-like II"/>
    <property type="match status" value="1"/>
</dbReference>
<keyword evidence="4" id="KW-1185">Reference proteome</keyword>
<dbReference type="SUPFAM" id="SSF53850">
    <property type="entry name" value="Periplasmic binding protein-like II"/>
    <property type="match status" value="1"/>
</dbReference>
<dbReference type="InterPro" id="IPR005064">
    <property type="entry name" value="BUG"/>
</dbReference>
<gene>
    <name evidence="3" type="ORF">C1H69_05400</name>
</gene>
<dbReference type="RefSeq" id="WP_102652384.1">
    <property type="nucleotide sequence ID" value="NZ_PNRF01000012.1"/>
</dbReference>
<dbReference type="OrthoDB" id="9780943at2"/>
<comment type="caution">
    <text evidence="3">The sequence shown here is derived from an EMBL/GenBank/DDBJ whole genome shotgun (WGS) entry which is preliminary data.</text>
</comment>
<dbReference type="Gene3D" id="3.40.190.150">
    <property type="entry name" value="Bordetella uptake gene, domain 1"/>
    <property type="match status" value="1"/>
</dbReference>
<proteinExistence type="inferred from homology"/>
<dbReference type="CDD" id="cd07012">
    <property type="entry name" value="PBP2_Bug_TTT"/>
    <property type="match status" value="1"/>
</dbReference>
<reference evidence="3 4" key="1">
    <citation type="submission" date="2018-01" db="EMBL/GenBank/DDBJ databases">
        <title>Halomonas endophytica sp. nov., isolated from storage liquid in the stems of Populus euphratica.</title>
        <authorList>
            <person name="Chen C."/>
        </authorList>
    </citation>
    <scope>NUCLEOTIDE SEQUENCE [LARGE SCALE GENOMIC DNA]</scope>
    <source>
        <strain evidence="3 4">MC28</strain>
    </source>
</reference>
<evidence type="ECO:0000256" key="1">
    <source>
        <dbReference type="ARBA" id="ARBA00006987"/>
    </source>
</evidence>
<evidence type="ECO:0000313" key="3">
    <source>
        <dbReference type="EMBL" id="PMR76480.1"/>
    </source>
</evidence>
<evidence type="ECO:0000313" key="4">
    <source>
        <dbReference type="Proteomes" id="UP000235803"/>
    </source>
</evidence>